<reference evidence="1" key="1">
    <citation type="submission" date="2018-02" db="EMBL/GenBank/DDBJ databases">
        <authorList>
            <person name="Cohen D.B."/>
            <person name="Kent A.D."/>
        </authorList>
    </citation>
    <scope>NUCLEOTIDE SEQUENCE</scope>
</reference>
<organism evidence="1">
    <name type="scientific">Fagus sylvatica</name>
    <name type="common">Beechnut</name>
    <dbReference type="NCBI Taxonomy" id="28930"/>
    <lineage>
        <taxon>Eukaryota</taxon>
        <taxon>Viridiplantae</taxon>
        <taxon>Streptophyta</taxon>
        <taxon>Embryophyta</taxon>
        <taxon>Tracheophyta</taxon>
        <taxon>Spermatophyta</taxon>
        <taxon>Magnoliopsida</taxon>
        <taxon>eudicotyledons</taxon>
        <taxon>Gunneridae</taxon>
        <taxon>Pentapetalae</taxon>
        <taxon>rosids</taxon>
        <taxon>fabids</taxon>
        <taxon>Fagales</taxon>
        <taxon>Fagaceae</taxon>
        <taxon>Fagus</taxon>
    </lineage>
</organism>
<accession>A0A2N9GL47</accession>
<proteinExistence type="predicted"/>
<dbReference type="EMBL" id="OIVN01002067">
    <property type="protein sequence ID" value="SPD00265.1"/>
    <property type="molecule type" value="Genomic_DNA"/>
</dbReference>
<protein>
    <submittedName>
        <fullName evidence="1">Uncharacterized protein</fullName>
    </submittedName>
</protein>
<gene>
    <name evidence="1" type="ORF">FSB_LOCUS28147</name>
</gene>
<name>A0A2N9GL47_FAGSY</name>
<sequence length="308" mass="33657">MAPGSRGIGAVFVHFPAKIPIKRGMLSANREFHDVAGVIIFPTHPGSRSTCCEQERLCARRRLSGRKNAFCSQRVFSQILSQFARIFDLAPDVDFDVLGTVGKLALPILQGSGLAGIRAWTREIWPASRVHRVSTCCESGRLCAQARNVGGKFRKFQHSLISSPVFTRVVDVAPDVGFDDLGIAESLLPIFNGTGLAQSFGHNSSFLVRFRPVKYESKLSYFLPGLGWSVRSVFGLVNSPVKPWSNLVEFGQNSPNSWKCTRTSFQGFWAGDPVGLEQLGQTSVKLRSTLVKPGQTLGNVSGPSSWSI</sequence>
<evidence type="ECO:0000313" key="1">
    <source>
        <dbReference type="EMBL" id="SPD00265.1"/>
    </source>
</evidence>
<dbReference type="AlphaFoldDB" id="A0A2N9GL47"/>